<keyword evidence="6" id="KW-1185">Reference proteome</keyword>
<comment type="subcellular location">
    <subcellularLocation>
        <location evidence="1">Nucleus</location>
    </subcellularLocation>
</comment>
<dbReference type="PANTHER" id="PTHR31319:SF77">
    <property type="entry name" value="ZINC FINGER PROTEIN CONSTANS-LIKE 4"/>
    <property type="match status" value="1"/>
</dbReference>
<protein>
    <recommendedName>
        <fullName evidence="4">CCT domain-containing protein</fullName>
    </recommendedName>
</protein>
<dbReference type="AlphaFoldDB" id="B7GA08"/>
<feature type="region of interest" description="Disordered" evidence="3">
    <location>
        <begin position="1"/>
        <end position="63"/>
    </location>
</feature>
<dbReference type="InParanoid" id="B7GA08"/>
<dbReference type="KEGG" id="pti:PHATRDRAFT_49261"/>
<feature type="compositionally biased region" description="Low complexity" evidence="3">
    <location>
        <begin position="206"/>
        <end position="222"/>
    </location>
</feature>
<dbReference type="OrthoDB" id="153872at2759"/>
<evidence type="ECO:0000313" key="5">
    <source>
        <dbReference type="EMBL" id="EEC44655.1"/>
    </source>
</evidence>
<reference evidence="5 6" key="1">
    <citation type="journal article" date="2008" name="Nature">
        <title>The Phaeodactylum genome reveals the evolutionary history of diatom genomes.</title>
        <authorList>
            <person name="Bowler C."/>
            <person name="Allen A.E."/>
            <person name="Badger J.H."/>
            <person name="Grimwood J."/>
            <person name="Jabbari K."/>
            <person name="Kuo A."/>
            <person name="Maheswari U."/>
            <person name="Martens C."/>
            <person name="Maumus F."/>
            <person name="Otillar R.P."/>
            <person name="Rayko E."/>
            <person name="Salamov A."/>
            <person name="Vandepoele K."/>
            <person name="Beszteri B."/>
            <person name="Gruber A."/>
            <person name="Heijde M."/>
            <person name="Katinka M."/>
            <person name="Mock T."/>
            <person name="Valentin K."/>
            <person name="Verret F."/>
            <person name="Berges J.A."/>
            <person name="Brownlee C."/>
            <person name="Cadoret J.P."/>
            <person name="Chiovitti A."/>
            <person name="Choi C.J."/>
            <person name="Coesel S."/>
            <person name="De Martino A."/>
            <person name="Detter J.C."/>
            <person name="Durkin C."/>
            <person name="Falciatore A."/>
            <person name="Fournet J."/>
            <person name="Haruta M."/>
            <person name="Huysman M.J."/>
            <person name="Jenkins B.D."/>
            <person name="Jiroutova K."/>
            <person name="Jorgensen R.E."/>
            <person name="Joubert Y."/>
            <person name="Kaplan A."/>
            <person name="Kroger N."/>
            <person name="Kroth P.G."/>
            <person name="La Roche J."/>
            <person name="Lindquist E."/>
            <person name="Lommer M."/>
            <person name="Martin-Jezequel V."/>
            <person name="Lopez P.J."/>
            <person name="Lucas S."/>
            <person name="Mangogna M."/>
            <person name="McGinnis K."/>
            <person name="Medlin L.K."/>
            <person name="Montsant A."/>
            <person name="Oudot-Le Secq M.P."/>
            <person name="Napoli C."/>
            <person name="Obornik M."/>
            <person name="Parker M.S."/>
            <person name="Petit J.L."/>
            <person name="Porcel B.M."/>
            <person name="Poulsen N."/>
            <person name="Robison M."/>
            <person name="Rychlewski L."/>
            <person name="Rynearson T.A."/>
            <person name="Schmutz J."/>
            <person name="Shapiro H."/>
            <person name="Siaut M."/>
            <person name="Stanley M."/>
            <person name="Sussman M.R."/>
            <person name="Taylor A.R."/>
            <person name="Vardi A."/>
            <person name="von Dassow P."/>
            <person name="Vyverman W."/>
            <person name="Willis A."/>
            <person name="Wyrwicz L.S."/>
            <person name="Rokhsar D.S."/>
            <person name="Weissenbach J."/>
            <person name="Armbrust E.V."/>
            <person name="Green B.R."/>
            <person name="Van de Peer Y."/>
            <person name="Grigoriev I.V."/>
        </authorList>
    </citation>
    <scope>NUCLEOTIDE SEQUENCE [LARGE SCALE GENOMIC DNA]</scope>
    <source>
        <strain evidence="5 6">CCAP 1055/1</strain>
    </source>
</reference>
<evidence type="ECO:0000259" key="4">
    <source>
        <dbReference type="PROSITE" id="PS51017"/>
    </source>
</evidence>
<feature type="domain" description="CCT" evidence="4">
    <location>
        <begin position="476"/>
        <end position="518"/>
    </location>
</feature>
<feature type="compositionally biased region" description="Polar residues" evidence="3">
    <location>
        <begin position="1"/>
        <end position="31"/>
    </location>
</feature>
<feature type="region of interest" description="Disordered" evidence="3">
    <location>
        <begin position="188"/>
        <end position="222"/>
    </location>
</feature>
<dbReference type="STRING" id="556484.B7GA08"/>
<dbReference type="Proteomes" id="UP000000759">
    <property type="component" value="Chromosome 21"/>
</dbReference>
<keyword evidence="2" id="KW-0539">Nucleus</keyword>
<dbReference type="GeneID" id="7195711"/>
<name>B7GA08_PHATC</name>
<evidence type="ECO:0000256" key="3">
    <source>
        <dbReference type="SAM" id="MobiDB-lite"/>
    </source>
</evidence>
<evidence type="ECO:0000256" key="1">
    <source>
        <dbReference type="ARBA" id="ARBA00004123"/>
    </source>
</evidence>
<evidence type="ECO:0000256" key="2">
    <source>
        <dbReference type="ARBA" id="ARBA00023242"/>
    </source>
</evidence>
<accession>B7GA08</accession>
<evidence type="ECO:0000313" key="6">
    <source>
        <dbReference type="Proteomes" id="UP000000759"/>
    </source>
</evidence>
<dbReference type="GO" id="GO:0005634">
    <property type="term" value="C:nucleus"/>
    <property type="evidence" value="ECO:0007669"/>
    <property type="project" value="UniProtKB-SubCell"/>
</dbReference>
<feature type="compositionally biased region" description="Basic residues" evidence="3">
    <location>
        <begin position="188"/>
        <end position="198"/>
    </location>
</feature>
<feature type="compositionally biased region" description="Low complexity" evidence="3">
    <location>
        <begin position="80"/>
        <end position="93"/>
    </location>
</feature>
<dbReference type="InterPro" id="IPR045281">
    <property type="entry name" value="CONSTANS-like"/>
</dbReference>
<dbReference type="HOGENOM" id="CLU_520214_0_0_1"/>
<dbReference type="PaxDb" id="2850-Phatr49261"/>
<dbReference type="PROSITE" id="PS51017">
    <property type="entry name" value="CCT"/>
    <property type="match status" value="1"/>
</dbReference>
<feature type="compositionally biased region" description="Basic and acidic residues" evidence="3">
    <location>
        <begin position="109"/>
        <end position="122"/>
    </location>
</feature>
<dbReference type="RefSeq" id="XP_002183986.1">
    <property type="nucleotide sequence ID" value="XM_002183950.1"/>
</dbReference>
<dbReference type="Pfam" id="PF06203">
    <property type="entry name" value="CCT"/>
    <property type="match status" value="1"/>
</dbReference>
<dbReference type="PANTHER" id="PTHR31319">
    <property type="entry name" value="ZINC FINGER PROTEIN CONSTANS-LIKE 4"/>
    <property type="match status" value="1"/>
</dbReference>
<dbReference type="eggNOG" id="ENOG502RRCJ">
    <property type="taxonomic scope" value="Eukaryota"/>
</dbReference>
<proteinExistence type="predicted"/>
<dbReference type="InterPro" id="IPR010402">
    <property type="entry name" value="CCT_domain"/>
</dbReference>
<gene>
    <name evidence="5" type="ORF">PHATRDRAFT_49261</name>
</gene>
<dbReference type="EMBL" id="CM000623">
    <property type="protein sequence ID" value="EEC44655.1"/>
    <property type="molecule type" value="Genomic_DNA"/>
</dbReference>
<feature type="compositionally biased region" description="Acidic residues" evidence="3">
    <location>
        <begin position="44"/>
        <end position="63"/>
    </location>
</feature>
<feature type="region of interest" description="Disordered" evidence="3">
    <location>
        <begin position="80"/>
        <end position="133"/>
    </location>
</feature>
<reference evidence="6" key="2">
    <citation type="submission" date="2008-08" db="EMBL/GenBank/DDBJ databases">
        <authorList>
            <consortium name="Diatom Consortium"/>
            <person name="Grigoriev I."/>
            <person name="Grimwood J."/>
            <person name="Kuo A."/>
            <person name="Otillar R.P."/>
            <person name="Salamov A."/>
            <person name="Detter J.C."/>
            <person name="Lindquist E."/>
            <person name="Shapiro H."/>
            <person name="Lucas S."/>
            <person name="Glavina del Rio T."/>
            <person name="Pitluck S."/>
            <person name="Rokhsar D."/>
            <person name="Bowler C."/>
        </authorList>
    </citation>
    <scope>GENOME REANNOTATION</scope>
    <source>
        <strain evidence="6">CCAP 1055/1</strain>
    </source>
</reference>
<organism evidence="5 6">
    <name type="scientific">Phaeodactylum tricornutum (strain CCAP 1055/1)</name>
    <dbReference type="NCBI Taxonomy" id="556484"/>
    <lineage>
        <taxon>Eukaryota</taxon>
        <taxon>Sar</taxon>
        <taxon>Stramenopiles</taxon>
        <taxon>Ochrophyta</taxon>
        <taxon>Bacillariophyta</taxon>
        <taxon>Bacillariophyceae</taxon>
        <taxon>Bacillariophycidae</taxon>
        <taxon>Naviculales</taxon>
        <taxon>Phaeodactylaceae</taxon>
        <taxon>Phaeodactylum</taxon>
    </lineage>
</organism>
<sequence length="524" mass="57450">MTNGNGSTVLMSPTASTLKRSLRSATRVQSEQLEEAALIKEENQMLDDEEVTSEEEGDGDGDTVVERTIFTVALVNSVVDSHQSSSDLSQKSDGSADNRKYGLRKRRRQSGEDLKRLEHNQMTKDGGLARQKDRAATQECDIFGETTAEIASAAAIPLPPATAPIETHKKVQTQPVITQLRVKDPPHVARKNNRRPLKPPKPMSTPILPSSSSVPNPLSKPLPSTLTPSFPTKTIKCEPEQSFKSVTVPCPLPAVAFDEKVDFDGDKRKVNFNDMVGTTRLRGFSIDMDSVGLDFPDDNSVAETGDLPLVGGRRDRAFSFECFAFGINADEPLPPLEQSVMSHPGGGIDSMSGRLRGDSIIFDPSSFQEGGIHEQTALERNRATAEALKPTLVMPKTVSVSRETLVLPPPLLASNTTVPLPEVQSSMQSLAMTNYAGTTMQNPASTTVTTPGGSATFSLELLNKDGRIGIYLPDARRARIARFHAKRIKRIWRKRIKYDCRKKLADSRPRIKGRFVKRSDMDDE</sequence>